<sequence>MSKIVTKGQRLVTGATNPGSVYSRIVACVAAPKGVGADDFGYTVMVGEVVRLLAVKVFITPFDFDIANDITFKIKTGLVKPTTAAQVNGWEDVMQIQYHDTDKGNWRAFHGISEMSWEMNVLYKGSGRRFGCYARLGGIAAVGELHVAFQISEG</sequence>
<proteinExistence type="predicted"/>
<reference evidence="1" key="1">
    <citation type="journal article" date="2014" name="Front. Microbiol.">
        <title>High frequency of phylogenetically diverse reductive dehalogenase-homologous genes in deep subseafloor sedimentary metagenomes.</title>
        <authorList>
            <person name="Kawai M."/>
            <person name="Futagami T."/>
            <person name="Toyoda A."/>
            <person name="Takaki Y."/>
            <person name="Nishi S."/>
            <person name="Hori S."/>
            <person name="Arai W."/>
            <person name="Tsubouchi T."/>
            <person name="Morono Y."/>
            <person name="Uchiyama I."/>
            <person name="Ito T."/>
            <person name="Fujiyama A."/>
            <person name="Inagaki F."/>
            <person name="Takami H."/>
        </authorList>
    </citation>
    <scope>NUCLEOTIDE SEQUENCE</scope>
    <source>
        <strain evidence="1">Expedition CK06-06</strain>
    </source>
</reference>
<protein>
    <submittedName>
        <fullName evidence="1">Uncharacterized protein</fullName>
    </submittedName>
</protein>
<comment type="caution">
    <text evidence="1">The sequence shown here is derived from an EMBL/GenBank/DDBJ whole genome shotgun (WGS) entry which is preliminary data.</text>
</comment>
<accession>X1TFK9</accession>
<dbReference type="AlphaFoldDB" id="X1TFK9"/>
<dbReference type="EMBL" id="BARW01007283">
    <property type="protein sequence ID" value="GAI86380.1"/>
    <property type="molecule type" value="Genomic_DNA"/>
</dbReference>
<name>X1TFK9_9ZZZZ</name>
<gene>
    <name evidence="1" type="ORF">S12H4_15191</name>
</gene>
<organism evidence="1">
    <name type="scientific">marine sediment metagenome</name>
    <dbReference type="NCBI Taxonomy" id="412755"/>
    <lineage>
        <taxon>unclassified sequences</taxon>
        <taxon>metagenomes</taxon>
        <taxon>ecological metagenomes</taxon>
    </lineage>
</organism>
<evidence type="ECO:0000313" key="1">
    <source>
        <dbReference type="EMBL" id="GAI86380.1"/>
    </source>
</evidence>